<dbReference type="Proteomes" id="UP001157502">
    <property type="component" value="Chromosome 29"/>
</dbReference>
<name>A0ACC2FES1_DALPE</name>
<organism evidence="1 2">
    <name type="scientific">Dallia pectoralis</name>
    <name type="common">Alaska blackfish</name>
    <dbReference type="NCBI Taxonomy" id="75939"/>
    <lineage>
        <taxon>Eukaryota</taxon>
        <taxon>Metazoa</taxon>
        <taxon>Chordata</taxon>
        <taxon>Craniata</taxon>
        <taxon>Vertebrata</taxon>
        <taxon>Euteleostomi</taxon>
        <taxon>Actinopterygii</taxon>
        <taxon>Neopterygii</taxon>
        <taxon>Teleostei</taxon>
        <taxon>Protacanthopterygii</taxon>
        <taxon>Esociformes</taxon>
        <taxon>Umbridae</taxon>
        <taxon>Dallia</taxon>
    </lineage>
</organism>
<reference evidence="1" key="1">
    <citation type="submission" date="2021-05" db="EMBL/GenBank/DDBJ databases">
        <authorList>
            <person name="Pan Q."/>
            <person name="Jouanno E."/>
            <person name="Zahm M."/>
            <person name="Klopp C."/>
            <person name="Cabau C."/>
            <person name="Louis A."/>
            <person name="Berthelot C."/>
            <person name="Parey E."/>
            <person name="Roest Crollius H."/>
            <person name="Montfort J."/>
            <person name="Robinson-Rechavi M."/>
            <person name="Bouchez O."/>
            <person name="Lampietro C."/>
            <person name="Lopez Roques C."/>
            <person name="Donnadieu C."/>
            <person name="Postlethwait J."/>
            <person name="Bobe J."/>
            <person name="Dillon D."/>
            <person name="Chandos A."/>
            <person name="von Hippel F."/>
            <person name="Guiguen Y."/>
        </authorList>
    </citation>
    <scope>NUCLEOTIDE SEQUENCE</scope>
    <source>
        <strain evidence="1">YG-Jan2019</strain>
    </source>
</reference>
<gene>
    <name evidence="1" type="ORF">DPEC_G00308750</name>
</gene>
<accession>A0ACC2FES1</accession>
<dbReference type="EMBL" id="CM055756">
    <property type="protein sequence ID" value="KAJ7989849.1"/>
    <property type="molecule type" value="Genomic_DNA"/>
</dbReference>
<protein>
    <submittedName>
        <fullName evidence="1">Uncharacterized protein</fullName>
    </submittedName>
</protein>
<evidence type="ECO:0000313" key="2">
    <source>
        <dbReference type="Proteomes" id="UP001157502"/>
    </source>
</evidence>
<proteinExistence type="predicted"/>
<evidence type="ECO:0000313" key="1">
    <source>
        <dbReference type="EMBL" id="KAJ7989849.1"/>
    </source>
</evidence>
<keyword evidence="2" id="KW-1185">Reference proteome</keyword>
<sequence length="103" mass="11140">MPPSASFPERLCRTEWLFFQRGVFSEPCNVLNVRVSYTGSGSRVMGAQGDQGSDLFIWTNAVNPDLRAGAWATVATLEACPTPTIVCGFDGCSRAYKDASETP</sequence>
<comment type="caution">
    <text evidence="1">The sequence shown here is derived from an EMBL/GenBank/DDBJ whole genome shotgun (WGS) entry which is preliminary data.</text>
</comment>